<dbReference type="AlphaFoldDB" id="K2RBY6"/>
<comment type="caution">
    <text evidence="1">The sequence shown here is derived from an EMBL/GenBank/DDBJ whole genome shotgun (WGS) entry which is preliminary data.</text>
</comment>
<reference evidence="1 2" key="1">
    <citation type="journal article" date="2012" name="BMC Genomics">
        <title>Tools to kill: Genome of one of the most destructive plant pathogenic fungi Macrophomina phaseolina.</title>
        <authorList>
            <person name="Islam M.S."/>
            <person name="Haque M.S."/>
            <person name="Islam M.M."/>
            <person name="Emdad E.M."/>
            <person name="Halim A."/>
            <person name="Hossen Q.M.M."/>
            <person name="Hossain M.Z."/>
            <person name="Ahmed B."/>
            <person name="Rahim S."/>
            <person name="Rahman M.S."/>
            <person name="Alam M.M."/>
            <person name="Hou S."/>
            <person name="Wan X."/>
            <person name="Saito J.A."/>
            <person name="Alam M."/>
        </authorList>
    </citation>
    <scope>NUCLEOTIDE SEQUENCE [LARGE SCALE GENOMIC DNA]</scope>
    <source>
        <strain evidence="1 2">MS6</strain>
    </source>
</reference>
<dbReference type="EMBL" id="AHHD01000099">
    <property type="protein sequence ID" value="EKG20031.1"/>
    <property type="molecule type" value="Genomic_DNA"/>
</dbReference>
<proteinExistence type="predicted"/>
<gene>
    <name evidence="1" type="ORF">MPH_02662</name>
</gene>
<dbReference type="OrthoDB" id="10535251at2759"/>
<dbReference type="Proteomes" id="UP000007129">
    <property type="component" value="Unassembled WGS sequence"/>
</dbReference>
<dbReference type="InParanoid" id="K2RBY6"/>
<dbReference type="VEuPathDB" id="FungiDB:MPH_02662"/>
<sequence length="232" mass="24860">MEILGDGAVEDGRAHGTETEDKHLNWRRILSGQAEGSRVVVVDLVDVLVKEGENVHGTVGPVVPRILEDEENGNLIGHLERGRERYASFEAEVLSHGVEQPDLGQLDGEVAQQHQGGALPLLLGGGNFGLVPRQPERSPDSNGGRGTHSLNLVLVEERDAVDDDPRQRATKVDDLVHDERHDAGGQDIVVHVGVPGKPEALEVIEGDIVLRNLVESLPVGVGGRRAGKGSCR</sequence>
<evidence type="ECO:0000313" key="1">
    <source>
        <dbReference type="EMBL" id="EKG20031.1"/>
    </source>
</evidence>
<evidence type="ECO:0000313" key="2">
    <source>
        <dbReference type="Proteomes" id="UP000007129"/>
    </source>
</evidence>
<dbReference type="HOGENOM" id="CLU_1195064_0_0_1"/>
<name>K2RBY6_MACPH</name>
<protein>
    <submittedName>
        <fullName evidence="1">Uncharacterized protein</fullName>
    </submittedName>
</protein>
<accession>K2RBY6</accession>
<organism evidence="1 2">
    <name type="scientific">Macrophomina phaseolina (strain MS6)</name>
    <name type="common">Charcoal rot fungus</name>
    <dbReference type="NCBI Taxonomy" id="1126212"/>
    <lineage>
        <taxon>Eukaryota</taxon>
        <taxon>Fungi</taxon>
        <taxon>Dikarya</taxon>
        <taxon>Ascomycota</taxon>
        <taxon>Pezizomycotina</taxon>
        <taxon>Dothideomycetes</taxon>
        <taxon>Dothideomycetes incertae sedis</taxon>
        <taxon>Botryosphaeriales</taxon>
        <taxon>Botryosphaeriaceae</taxon>
        <taxon>Macrophomina</taxon>
    </lineage>
</organism>